<dbReference type="PROSITE" id="PS50010">
    <property type="entry name" value="DH_2"/>
    <property type="match status" value="1"/>
</dbReference>
<dbReference type="Gene3D" id="2.30.29.30">
    <property type="entry name" value="Pleckstrin-homology domain (PH domain)/Phosphotyrosine-binding domain (PTB)"/>
    <property type="match status" value="1"/>
</dbReference>
<feature type="domain" description="DH" evidence="3">
    <location>
        <begin position="1511"/>
        <end position="1721"/>
    </location>
</feature>
<feature type="region of interest" description="Disordered" evidence="1">
    <location>
        <begin position="1340"/>
        <end position="1388"/>
    </location>
</feature>
<feature type="compositionally biased region" description="Low complexity" evidence="1">
    <location>
        <begin position="1904"/>
        <end position="1926"/>
    </location>
</feature>
<name>A0AAV1HHR8_XYRNO</name>
<organism evidence="4 5">
    <name type="scientific">Xyrichtys novacula</name>
    <name type="common">Pearly razorfish</name>
    <name type="synonym">Hemipteronotus novacula</name>
    <dbReference type="NCBI Taxonomy" id="13765"/>
    <lineage>
        <taxon>Eukaryota</taxon>
        <taxon>Metazoa</taxon>
        <taxon>Chordata</taxon>
        <taxon>Craniata</taxon>
        <taxon>Vertebrata</taxon>
        <taxon>Euteleostomi</taxon>
        <taxon>Actinopterygii</taxon>
        <taxon>Neopterygii</taxon>
        <taxon>Teleostei</taxon>
        <taxon>Neoteleostei</taxon>
        <taxon>Acanthomorphata</taxon>
        <taxon>Eupercaria</taxon>
        <taxon>Labriformes</taxon>
        <taxon>Labridae</taxon>
        <taxon>Xyrichtys</taxon>
    </lineage>
</organism>
<feature type="domain" description="PH" evidence="2">
    <location>
        <begin position="1733"/>
        <end position="1840"/>
    </location>
</feature>
<keyword evidence="5" id="KW-1185">Reference proteome</keyword>
<dbReference type="SMART" id="SM00325">
    <property type="entry name" value="RhoGEF"/>
    <property type="match status" value="1"/>
</dbReference>
<dbReference type="PANTHER" id="PTHR45845:SF2">
    <property type="entry name" value="RIKEN CDNA D630003M21 GENE"/>
    <property type="match status" value="1"/>
</dbReference>
<feature type="compositionally biased region" description="Basic residues" evidence="1">
    <location>
        <begin position="1963"/>
        <end position="1978"/>
    </location>
</feature>
<protein>
    <submittedName>
        <fullName evidence="4">Uncharacterized protein LOC117820972</fullName>
    </submittedName>
</protein>
<dbReference type="GO" id="GO:0005085">
    <property type="term" value="F:guanyl-nucleotide exchange factor activity"/>
    <property type="evidence" value="ECO:0007669"/>
    <property type="project" value="InterPro"/>
</dbReference>
<dbReference type="PANTHER" id="PTHR45845">
    <property type="entry name" value="RHO GUANINE NUCLEOTIDE EXCHANGE FACTOR-RELATED"/>
    <property type="match status" value="1"/>
</dbReference>
<gene>
    <name evidence="4" type="ORF">XNOV1_A035565</name>
</gene>
<evidence type="ECO:0000259" key="2">
    <source>
        <dbReference type="PROSITE" id="PS50003"/>
    </source>
</evidence>
<sequence length="2073" mass="231215">MNLDPLEGLIQNLLAPALSSHGRLHTLMLSSCLEEINRGYHGTPLSQCLLASEKGMVKLPWEQVAVPDFVDVPLCAGSSMASAPPAHSPITPLLPLHPSPHPHPDKSPSNHSVPLCPSEESAPKSYPVTIKNSILTSSSHPSAFSVETRICPAKHGIAVSLCLVDSRTASSHRLFKAQETETELKPIGWVSPNISDNCLTGRGPNTATKASTAASLGFPACADSNGCRVEHIEQDNYKDTNTQGSACQVSAEGEYIDILQATMLFNKAQAVKEDGQKLEEKMQPNSQVDPRIQRYLYRCAPMQPQAQMQLYRQTHRQPNTQLSSQTQAHIKSPTETQSLSHCRPEATVSVRPSTSEEVQPPGTLLHSMSHHPHQDPLDTSQCVRTVQFSEKPCTPCMRRRQGRKVSRAQELRCRYRDSYQAAIQNPVTFGQEKEKDNILAVMEEEGAFSQGNDKLKLPQTETRDPWCKVQGMWFDPGMQHRSSSSASGGVCKESGERNTVLYLIEDKNTTQGMDYRERTTMPLREPSFGTHSAKVCGSLPSDNVNESNFTAQICVNTKGALSSSNASHQSNDIIAKHHIIPTGTSQVLDTNINPKLHGRLQSRNKNPEFCKSQSAPPNRPESISDGRCSSLSTAVVDTSEKCELVIVEGQNVRRKEVIESCAEIPQLHVVKCKYSTAFRLVSPKISRKNKVIAEGAQHGCKIMTSRSDHQIKNISQADAPLDAEMPNTSQPESPCSRPDHLPLGPPDPRAQPLYLGVASLTGGKDRTDRAIVELYGDHQGWGSAVSSTELYKVLRYFHSITRREIREAGLTLIFDARKTNPQPQLCKALMTLQEQTLQAVNSFVLLIDKDINPQPEHFPGIQTEIVTSMKALLKLVDMSQLSSRLDGTLSHSTCDWTGLHKKLFPFVSDLHEASSLLLRAISKLEEPHRIDSVQTVQQSMADQRTLMRDVLENSRLVCLQREGGAMLARLRKESGLKYPNCKDLSDAVDSVTSLYNHVEEQAHVLVQRSNQSLEHLEYLLQLRDMEGHFSQMQQWFNVEGERHLFDAVSVEESGDRMEHILNSFTGFLLEANDRRQHAMTLVSEAERLRLKGSSYQETEAFWTVVCTFKSSLDDFLCRAKACGRELQTMVSVCDFCEQATALASECIEYLDQSHSRNHTIKGQEKSRHLQSQEPGPTSASLCQSYAHACSGPTTTNILHPENDVIQTFQERFQQFTPEKFQEVKVQADTLQCSKGMQVWNIAWLKCQEARQQLQERMQDFVEVDQQQEFSNYSQHHYVDVVSTNVQILPPGGQSLVVQTTPGPRHPQWEEIITGAADLGKRRPILGSNITSSTPLSCCNISIKPEDSHDAGNSQSSKVSPQSPKRSVRKTERVTRRRQTSRARSERDAVALSQTHTVGCYWIPWGRGLGVRSVSQDSCITRPPSTSPEHQVQSPSSCSHHGQPSCRILQEAQKFQISRHGSFCSEDSCMSSRATAEADGILSCKHSSLPIGRYQGEFHLARSQESASNAVRLQHILEELVLTEREYVRSLGYILTHYLPLLDKPDIPQDLRGKRSVIFGNLEKLFDFHSHYFLPELEACQREPAMVARCFLRHSDSFGLYALYSKNKPQSDALILYRRHDIFKRKQQELGDMMDLSSYLLRPIQRISKYSLLLQDMLALAGSYRRKDIIEDTLYTGVSTQNVCSPVAYVPDQTSSQKEREKAEIRAAADLVRFQMRHGNDLLTMDAIQGCDVNLKEQGQLIRQDEFTVLFRKKKCVRRVFLFEDLILFSKTKRTDIGNDVYVYKQSFKTCDIGMTHNSNVSGLCFEIWFRRRKSEDTYTLKASSMEVKKAWTTDLEKILWDQATHSRELRLQERVFMGTGCKPFMDIQPSEAAICDRAVSYVLPGKIPVACCSHRGLENPRPHSIGSGSTASTTVSQSSSSSGRGSLPPAGYLGNQSQGVESGLAGCSSPEAVGDNELSNYHPQHHHLHHNSEHRKTHPLVDSTKPPGDNINHLSSSNRSCLSAIGGEIVDLSSLFLSQKSLQQPPLLQMPGIDKNGSPAVIRKKQGVTLKVPHLANAQLQSDGRIIGKSTEV</sequence>
<dbReference type="EMBL" id="OY660885">
    <property type="protein sequence ID" value="CAJ1085597.1"/>
    <property type="molecule type" value="Genomic_DNA"/>
</dbReference>
<dbReference type="InterPro" id="IPR035899">
    <property type="entry name" value="DBL_dom_sf"/>
</dbReference>
<feature type="compositionally biased region" description="Polar residues" evidence="1">
    <location>
        <begin position="1169"/>
        <end position="1179"/>
    </location>
</feature>
<dbReference type="CDD" id="cd00160">
    <property type="entry name" value="RhoGEF"/>
    <property type="match status" value="1"/>
</dbReference>
<dbReference type="Pfam" id="PF22697">
    <property type="entry name" value="SOS1_NGEF_PH"/>
    <property type="match status" value="1"/>
</dbReference>
<dbReference type="InterPro" id="IPR055251">
    <property type="entry name" value="SOS1_NGEF_PH"/>
</dbReference>
<feature type="region of interest" description="Disordered" evidence="1">
    <location>
        <begin position="86"/>
        <end position="120"/>
    </location>
</feature>
<dbReference type="PROSITE" id="PS50003">
    <property type="entry name" value="PH_DOMAIN"/>
    <property type="match status" value="1"/>
</dbReference>
<proteinExistence type="predicted"/>
<dbReference type="SUPFAM" id="SSF50729">
    <property type="entry name" value="PH domain-like"/>
    <property type="match status" value="1"/>
</dbReference>
<feature type="compositionally biased region" description="Polar residues" evidence="1">
    <location>
        <begin position="316"/>
        <end position="340"/>
    </location>
</feature>
<dbReference type="SUPFAM" id="SSF48065">
    <property type="entry name" value="DBL homology domain (DH-domain)"/>
    <property type="match status" value="1"/>
</dbReference>
<feature type="region of interest" description="Disordered" evidence="1">
    <location>
        <begin position="597"/>
        <end position="627"/>
    </location>
</feature>
<dbReference type="InterPro" id="IPR011993">
    <property type="entry name" value="PH-like_dom_sf"/>
</dbReference>
<evidence type="ECO:0000259" key="3">
    <source>
        <dbReference type="PROSITE" id="PS50010"/>
    </source>
</evidence>
<dbReference type="SMART" id="SM00233">
    <property type="entry name" value="PH"/>
    <property type="match status" value="1"/>
</dbReference>
<feature type="region of interest" description="Disordered" evidence="1">
    <location>
        <begin position="1419"/>
        <end position="1439"/>
    </location>
</feature>
<feature type="region of interest" description="Disordered" evidence="1">
    <location>
        <begin position="1157"/>
        <end position="1179"/>
    </location>
</feature>
<evidence type="ECO:0000313" key="4">
    <source>
        <dbReference type="EMBL" id="CAJ1085597.1"/>
    </source>
</evidence>
<feature type="compositionally biased region" description="Low complexity" evidence="1">
    <location>
        <begin position="1353"/>
        <end position="1364"/>
    </location>
</feature>
<feature type="region of interest" description="Disordered" evidence="1">
    <location>
        <begin position="720"/>
        <end position="748"/>
    </location>
</feature>
<evidence type="ECO:0000256" key="1">
    <source>
        <dbReference type="SAM" id="MobiDB-lite"/>
    </source>
</evidence>
<dbReference type="Pfam" id="PF00621">
    <property type="entry name" value="RhoGEF"/>
    <property type="match status" value="1"/>
</dbReference>
<feature type="region of interest" description="Disordered" evidence="1">
    <location>
        <begin position="316"/>
        <end position="378"/>
    </location>
</feature>
<dbReference type="InterPro" id="IPR000219">
    <property type="entry name" value="DH_dom"/>
</dbReference>
<dbReference type="Proteomes" id="UP001178508">
    <property type="component" value="Chromosome 22"/>
</dbReference>
<dbReference type="Gene3D" id="1.20.900.10">
    <property type="entry name" value="Dbl homology (DH) domain"/>
    <property type="match status" value="1"/>
</dbReference>
<reference evidence="4" key="1">
    <citation type="submission" date="2023-08" db="EMBL/GenBank/DDBJ databases">
        <authorList>
            <person name="Alioto T."/>
            <person name="Alioto T."/>
            <person name="Gomez Garrido J."/>
        </authorList>
    </citation>
    <scope>NUCLEOTIDE SEQUENCE</scope>
</reference>
<dbReference type="InterPro" id="IPR001849">
    <property type="entry name" value="PH_domain"/>
</dbReference>
<accession>A0AAV1HHR8</accession>
<feature type="region of interest" description="Disordered" evidence="1">
    <location>
        <begin position="1900"/>
        <end position="1980"/>
    </location>
</feature>
<dbReference type="CDD" id="cd13242">
    <property type="entry name" value="PH_puratrophin-1"/>
    <property type="match status" value="1"/>
</dbReference>
<dbReference type="InterPro" id="IPR052231">
    <property type="entry name" value="Rho_GEF_signaling-related"/>
</dbReference>
<dbReference type="Gene3D" id="1.20.58.60">
    <property type="match status" value="1"/>
</dbReference>
<evidence type="ECO:0000313" key="5">
    <source>
        <dbReference type="Proteomes" id="UP001178508"/>
    </source>
</evidence>